<feature type="compositionally biased region" description="Polar residues" evidence="9">
    <location>
        <begin position="9"/>
        <end position="30"/>
    </location>
</feature>
<dbReference type="GO" id="GO:0012505">
    <property type="term" value="C:endomembrane system"/>
    <property type="evidence" value="ECO:0007669"/>
    <property type="project" value="UniProtKB-SubCell"/>
</dbReference>
<dbReference type="GO" id="GO:1990131">
    <property type="term" value="C:Gtr1-Gtr2 GTPase complex"/>
    <property type="evidence" value="ECO:0007669"/>
    <property type="project" value="UniProtKB-UniRule"/>
</dbReference>
<comment type="caution">
    <text evidence="10">The sequence shown here is derived from an EMBL/GenBank/DDBJ whole genome shotgun (WGS) entry which is preliminary data.</text>
</comment>
<dbReference type="GO" id="GO:0005634">
    <property type="term" value="C:nucleus"/>
    <property type="evidence" value="ECO:0007669"/>
    <property type="project" value="TreeGrafter"/>
</dbReference>
<feature type="compositionally biased region" description="Polar residues" evidence="9">
    <location>
        <begin position="309"/>
        <end position="335"/>
    </location>
</feature>
<evidence type="ECO:0000256" key="5">
    <source>
        <dbReference type="ARBA" id="ARBA00023134"/>
    </source>
</evidence>
<evidence type="ECO:0000256" key="6">
    <source>
        <dbReference type="ARBA" id="ARBA00023136"/>
    </source>
</evidence>
<evidence type="ECO:0000256" key="8">
    <source>
        <dbReference type="RuleBase" id="RU367014"/>
    </source>
</evidence>
<organism evidence="10 11">
    <name type="scientific">Tricholomella constricta</name>
    <dbReference type="NCBI Taxonomy" id="117010"/>
    <lineage>
        <taxon>Eukaryota</taxon>
        <taxon>Fungi</taxon>
        <taxon>Dikarya</taxon>
        <taxon>Basidiomycota</taxon>
        <taxon>Agaricomycotina</taxon>
        <taxon>Agaricomycetes</taxon>
        <taxon>Agaricomycetidae</taxon>
        <taxon>Agaricales</taxon>
        <taxon>Tricholomatineae</taxon>
        <taxon>Lyophyllaceae</taxon>
        <taxon>Tricholomella</taxon>
    </lineage>
</organism>
<dbReference type="GO" id="GO:0003924">
    <property type="term" value="F:GTPase activity"/>
    <property type="evidence" value="ECO:0007669"/>
    <property type="project" value="UniProtKB-UniRule"/>
</dbReference>
<comment type="subunit">
    <text evidence="8">Component of the GSE complex.</text>
</comment>
<dbReference type="GO" id="GO:0009267">
    <property type="term" value="P:cellular response to starvation"/>
    <property type="evidence" value="ECO:0007669"/>
    <property type="project" value="TreeGrafter"/>
</dbReference>
<dbReference type="Gene3D" id="3.40.50.300">
    <property type="entry name" value="P-loop containing nucleotide triphosphate hydrolases"/>
    <property type="match status" value="1"/>
</dbReference>
<comment type="catalytic activity">
    <reaction evidence="7">
        <text>GTP + H2O = GDP + phosphate + H(+)</text>
        <dbReference type="Rhea" id="RHEA:19669"/>
        <dbReference type="ChEBI" id="CHEBI:15377"/>
        <dbReference type="ChEBI" id="CHEBI:15378"/>
        <dbReference type="ChEBI" id="CHEBI:37565"/>
        <dbReference type="ChEBI" id="CHEBI:43474"/>
        <dbReference type="ChEBI" id="CHEBI:58189"/>
    </reaction>
    <physiologicalReaction direction="left-to-right" evidence="7">
        <dbReference type="Rhea" id="RHEA:19670"/>
    </physiologicalReaction>
</comment>
<dbReference type="EMBL" id="JAACJP010000009">
    <property type="protein sequence ID" value="KAF5382046.1"/>
    <property type="molecule type" value="Genomic_DNA"/>
</dbReference>
<dbReference type="PANTHER" id="PTHR11259">
    <property type="entry name" value="RAS-RELATED GTP BINDING RAG/GTR YEAST"/>
    <property type="match status" value="1"/>
</dbReference>
<proteinExistence type="inferred from homology"/>
<name>A0A8H5HF84_9AGAR</name>
<evidence type="ECO:0000256" key="4">
    <source>
        <dbReference type="ARBA" id="ARBA00022801"/>
    </source>
</evidence>
<dbReference type="PANTHER" id="PTHR11259:SF2">
    <property type="entry name" value="GH16429P"/>
    <property type="match status" value="1"/>
</dbReference>
<dbReference type="Pfam" id="PF04670">
    <property type="entry name" value="Gtr1_RagA"/>
    <property type="match status" value="1"/>
</dbReference>
<dbReference type="InterPro" id="IPR039400">
    <property type="entry name" value="RagC/D"/>
</dbReference>
<feature type="region of interest" description="Disordered" evidence="9">
    <location>
        <begin position="280"/>
        <end position="335"/>
    </location>
</feature>
<reference evidence="10 11" key="1">
    <citation type="journal article" date="2020" name="ISME J.">
        <title>Uncovering the hidden diversity of litter-decomposition mechanisms in mushroom-forming fungi.</title>
        <authorList>
            <person name="Floudas D."/>
            <person name="Bentzer J."/>
            <person name="Ahren D."/>
            <person name="Johansson T."/>
            <person name="Persson P."/>
            <person name="Tunlid A."/>
        </authorList>
    </citation>
    <scope>NUCLEOTIDE SEQUENCE [LARGE SCALE GENOMIC DNA]</scope>
    <source>
        <strain evidence="10 11">CBS 661.87</strain>
    </source>
</reference>
<dbReference type="Proteomes" id="UP000565441">
    <property type="component" value="Unassembled WGS sequence"/>
</dbReference>
<evidence type="ECO:0000256" key="1">
    <source>
        <dbReference type="ARBA" id="ARBA00004308"/>
    </source>
</evidence>
<dbReference type="AlphaFoldDB" id="A0A8H5HF84"/>
<dbReference type="GO" id="GO:0010507">
    <property type="term" value="P:negative regulation of autophagy"/>
    <property type="evidence" value="ECO:0007669"/>
    <property type="project" value="TreeGrafter"/>
</dbReference>
<dbReference type="Gene3D" id="3.30.450.190">
    <property type="match status" value="1"/>
</dbReference>
<dbReference type="SUPFAM" id="SSF52540">
    <property type="entry name" value="P-loop containing nucleoside triphosphate hydrolases"/>
    <property type="match status" value="1"/>
</dbReference>
<evidence type="ECO:0000256" key="7">
    <source>
        <dbReference type="ARBA" id="ARBA00049117"/>
    </source>
</evidence>
<dbReference type="GO" id="GO:1904263">
    <property type="term" value="P:positive regulation of TORC1 signaling"/>
    <property type="evidence" value="ECO:0007669"/>
    <property type="project" value="TreeGrafter"/>
</dbReference>
<comment type="similarity">
    <text evidence="2 8">Belongs to the GTR/RAG GTP-binding protein family.</text>
</comment>
<feature type="compositionally biased region" description="Low complexity" evidence="9">
    <location>
        <begin position="280"/>
        <end position="308"/>
    </location>
</feature>
<dbReference type="GO" id="GO:0005525">
    <property type="term" value="F:GTP binding"/>
    <property type="evidence" value="ECO:0007669"/>
    <property type="project" value="UniProtKB-UniRule"/>
</dbReference>
<keyword evidence="11" id="KW-1185">Reference proteome</keyword>
<protein>
    <recommendedName>
        <fullName evidence="8">GTP-binding protein</fullName>
    </recommendedName>
</protein>
<dbReference type="GO" id="GO:0000329">
    <property type="term" value="C:fungal-type vacuole membrane"/>
    <property type="evidence" value="ECO:0007669"/>
    <property type="project" value="TreeGrafter"/>
</dbReference>
<dbReference type="InterPro" id="IPR006762">
    <property type="entry name" value="Gtr1_RagA"/>
</dbReference>
<evidence type="ECO:0000256" key="2">
    <source>
        <dbReference type="ARBA" id="ARBA00007756"/>
    </source>
</evidence>
<accession>A0A8H5HF84</accession>
<keyword evidence="6" id="KW-0472">Membrane</keyword>
<dbReference type="CDD" id="cd11385">
    <property type="entry name" value="RagC_like"/>
    <property type="match status" value="1"/>
</dbReference>
<gene>
    <name evidence="10" type="ORF">D9615_004429</name>
</gene>
<evidence type="ECO:0000256" key="9">
    <source>
        <dbReference type="SAM" id="MobiDB-lite"/>
    </source>
</evidence>
<sequence>MVNGPPSYAATSASTPIAQRPQLNGHRSSSTDAVARTKILLLGLRRAGKTSIQQVLFNNLPPKQTFYLETTMRIVKHTFQFPRTSTVIPLEIWDCPGNTTVETLGAPLSQFATMIFVIDIRDLYNQPISRLVEFIVAAYQANPNMSLEVFVHKAEKLQEDDKIENFRQIHERVSDRLLDISPDYEQVQLNFHLTSVYDHSLHEAFSKVLHKLVDSLPYLEDLLNVFCANSQSPKAFLFDTTSRLYIATDASPVDSATFNLCCDYLQMLNSFGTLYKSETANTRRPMPTTPPLLTSSTSSLSATRTATSDPSSPKTTNSTSQRSSSDLFYPSASTSLHPSTPGTTLTYHLITSQLALLALLPTSVYEGRRGLIEFNVVFFREGVQEICQVETEARAGG</sequence>
<evidence type="ECO:0000256" key="3">
    <source>
        <dbReference type="ARBA" id="ARBA00022741"/>
    </source>
</evidence>
<evidence type="ECO:0000313" key="10">
    <source>
        <dbReference type="EMBL" id="KAF5382046.1"/>
    </source>
</evidence>
<feature type="region of interest" description="Disordered" evidence="9">
    <location>
        <begin position="1"/>
        <end position="30"/>
    </location>
</feature>
<keyword evidence="4" id="KW-0378">Hydrolase</keyword>
<comment type="function">
    <text evidence="8">GTPase involved in activation of the TORC1 signaling pathway, which promotes growth and represses autophagy in nutrient-rich conditions.</text>
</comment>
<keyword evidence="5 8" id="KW-0342">GTP-binding</keyword>
<dbReference type="InterPro" id="IPR027417">
    <property type="entry name" value="P-loop_NTPase"/>
</dbReference>
<evidence type="ECO:0000313" key="11">
    <source>
        <dbReference type="Proteomes" id="UP000565441"/>
    </source>
</evidence>
<keyword evidence="3 8" id="KW-0547">Nucleotide-binding</keyword>
<comment type="subcellular location">
    <subcellularLocation>
        <location evidence="1">Endomembrane system</location>
    </subcellularLocation>
</comment>
<dbReference type="OrthoDB" id="26136at2759"/>